<dbReference type="PANTHER" id="PTHR34989">
    <property type="entry name" value="PROTEIN HDED"/>
    <property type="match status" value="1"/>
</dbReference>
<comment type="caution">
    <text evidence="2">The sequence shown here is derived from an EMBL/GenBank/DDBJ whole genome shotgun (WGS) entry which is preliminary data.</text>
</comment>
<evidence type="ECO:0000313" key="3">
    <source>
        <dbReference type="Proteomes" id="UP000242224"/>
    </source>
</evidence>
<feature type="transmembrane region" description="Helical" evidence="1">
    <location>
        <begin position="85"/>
        <end position="105"/>
    </location>
</feature>
<evidence type="ECO:0008006" key="4">
    <source>
        <dbReference type="Google" id="ProtNLM"/>
    </source>
</evidence>
<feature type="transmembrane region" description="Helical" evidence="1">
    <location>
        <begin position="117"/>
        <end position="134"/>
    </location>
</feature>
<sequence length="170" mass="17714">MKPSTLFFASGGAMILFGLLALANPFAASLAITTFLGALFLIGGVIQAWLSFNDRGGAYRVWHAVVAFLNIVVGVWLMADPLSGTVSLAAVVGALFLIMGALRLLIGMQLPNGQLRWMLLLAGIASIVIGVLVFSDFQNAATAILGLLLGIQLLADGIGLVVFGLSSRNL</sequence>
<dbReference type="EMBL" id="MPZS01000001">
    <property type="protein sequence ID" value="OOY13889.1"/>
    <property type="molecule type" value="Genomic_DNA"/>
</dbReference>
<protein>
    <recommendedName>
        <fullName evidence="4">Acid-resistance membrane protein</fullName>
    </recommendedName>
</protein>
<keyword evidence="1" id="KW-0472">Membrane</keyword>
<dbReference type="PANTHER" id="PTHR34989:SF1">
    <property type="entry name" value="PROTEIN HDED"/>
    <property type="match status" value="1"/>
</dbReference>
<evidence type="ECO:0000313" key="2">
    <source>
        <dbReference type="EMBL" id="OOY13889.1"/>
    </source>
</evidence>
<organism evidence="2 3">
    <name type="scientific">Thioclava marina</name>
    <dbReference type="NCBI Taxonomy" id="1915077"/>
    <lineage>
        <taxon>Bacteria</taxon>
        <taxon>Pseudomonadati</taxon>
        <taxon>Pseudomonadota</taxon>
        <taxon>Alphaproteobacteria</taxon>
        <taxon>Rhodobacterales</taxon>
        <taxon>Paracoccaceae</taxon>
        <taxon>Thioclava</taxon>
    </lineage>
</organism>
<feature type="transmembrane region" description="Helical" evidence="1">
    <location>
        <begin position="31"/>
        <end position="52"/>
    </location>
</feature>
<dbReference type="Pfam" id="PF03729">
    <property type="entry name" value="DUF308"/>
    <property type="match status" value="1"/>
</dbReference>
<dbReference type="RefSeq" id="WP_078526606.1">
    <property type="nucleotide sequence ID" value="NZ_MPZS01000001.1"/>
</dbReference>
<dbReference type="InterPro" id="IPR052712">
    <property type="entry name" value="Acid_resist_chaperone_HdeD"/>
</dbReference>
<keyword evidence="1" id="KW-1133">Transmembrane helix</keyword>
<keyword evidence="1" id="KW-0812">Transmembrane</keyword>
<evidence type="ECO:0000256" key="1">
    <source>
        <dbReference type="SAM" id="Phobius"/>
    </source>
</evidence>
<name>A0ABX3MQR9_9RHOB</name>
<dbReference type="Proteomes" id="UP000242224">
    <property type="component" value="Unassembled WGS sequence"/>
</dbReference>
<dbReference type="InterPro" id="IPR005325">
    <property type="entry name" value="DUF308_memb"/>
</dbReference>
<feature type="transmembrane region" description="Helical" evidence="1">
    <location>
        <begin position="59"/>
        <end position="79"/>
    </location>
</feature>
<gene>
    <name evidence="2" type="ORF">BMG00_09075</name>
</gene>
<proteinExistence type="predicted"/>
<reference evidence="2 3" key="1">
    <citation type="submission" date="2016-11" db="EMBL/GenBank/DDBJ databases">
        <title>A multilocus sequence analysis scheme for characterization of bacteria in the genus Thioclava.</title>
        <authorList>
            <person name="Liu Y."/>
            <person name="Shao Z."/>
        </authorList>
    </citation>
    <scope>NUCLEOTIDE SEQUENCE [LARGE SCALE GENOMIC DNA]</scope>
    <source>
        <strain evidence="2 3">11.10-0-13</strain>
    </source>
</reference>
<feature type="transmembrane region" description="Helical" evidence="1">
    <location>
        <begin position="140"/>
        <end position="165"/>
    </location>
</feature>
<accession>A0ABX3MQR9</accession>
<keyword evidence="3" id="KW-1185">Reference proteome</keyword>